<proteinExistence type="inferred from homology"/>
<dbReference type="PATRIC" id="fig|765913.3.peg.2936"/>
<organism evidence="10 11">
    <name type="scientific">Thiorhodococcus drewsii AZ1</name>
    <dbReference type="NCBI Taxonomy" id="765913"/>
    <lineage>
        <taxon>Bacteria</taxon>
        <taxon>Pseudomonadati</taxon>
        <taxon>Pseudomonadota</taxon>
        <taxon>Gammaproteobacteria</taxon>
        <taxon>Chromatiales</taxon>
        <taxon>Chromatiaceae</taxon>
        <taxon>Thiorhodococcus</taxon>
    </lineage>
</organism>
<evidence type="ECO:0000256" key="3">
    <source>
        <dbReference type="ARBA" id="ARBA00011918"/>
    </source>
</evidence>
<evidence type="ECO:0000256" key="5">
    <source>
        <dbReference type="ARBA" id="ARBA00022679"/>
    </source>
</evidence>
<evidence type="ECO:0000256" key="7">
    <source>
        <dbReference type="ARBA" id="ARBA00023204"/>
    </source>
</evidence>
<dbReference type="InterPro" id="IPR001497">
    <property type="entry name" value="MethylDNA_cys_MeTrfase_AS"/>
</dbReference>
<comment type="catalytic activity">
    <reaction evidence="8">
        <text>a 6-O-methyl-2'-deoxyguanosine in DNA + L-cysteinyl-[protein] = S-methyl-L-cysteinyl-[protein] + a 2'-deoxyguanosine in DNA</text>
        <dbReference type="Rhea" id="RHEA:24000"/>
        <dbReference type="Rhea" id="RHEA-COMP:10131"/>
        <dbReference type="Rhea" id="RHEA-COMP:10132"/>
        <dbReference type="Rhea" id="RHEA-COMP:11367"/>
        <dbReference type="Rhea" id="RHEA-COMP:11368"/>
        <dbReference type="ChEBI" id="CHEBI:29950"/>
        <dbReference type="ChEBI" id="CHEBI:82612"/>
        <dbReference type="ChEBI" id="CHEBI:85445"/>
        <dbReference type="ChEBI" id="CHEBI:85448"/>
        <dbReference type="EC" id="2.1.1.63"/>
    </reaction>
</comment>
<comment type="caution">
    <text evidence="10">The sequence shown here is derived from an EMBL/GenBank/DDBJ whole genome shotgun (WGS) entry which is preliminary data.</text>
</comment>
<dbReference type="GO" id="GO:0032259">
    <property type="term" value="P:methylation"/>
    <property type="evidence" value="ECO:0007669"/>
    <property type="project" value="UniProtKB-KW"/>
</dbReference>
<evidence type="ECO:0000256" key="4">
    <source>
        <dbReference type="ARBA" id="ARBA00022603"/>
    </source>
</evidence>
<dbReference type="FunFam" id="1.10.10.10:FF:000214">
    <property type="entry name" value="Methylated-DNA--protein-cysteine methyltransferase"/>
    <property type="match status" value="1"/>
</dbReference>
<keyword evidence="5 10" id="KW-0808">Transferase</keyword>
<accession>G2E3L0</accession>
<dbReference type="InterPro" id="IPR014048">
    <property type="entry name" value="MethylDNA_cys_MeTrfase_DNA-bd"/>
</dbReference>
<protein>
    <recommendedName>
        <fullName evidence="3">methylated-DNA--[protein]-cysteine S-methyltransferase</fullName>
        <ecNumber evidence="3">2.1.1.63</ecNumber>
    </recommendedName>
</protein>
<dbReference type="Pfam" id="PF01035">
    <property type="entry name" value="DNA_binding_1"/>
    <property type="match status" value="1"/>
</dbReference>
<comment type="catalytic activity">
    <reaction evidence="1">
        <text>a 4-O-methyl-thymidine in DNA + L-cysteinyl-[protein] = a thymidine in DNA + S-methyl-L-cysteinyl-[protein]</text>
        <dbReference type="Rhea" id="RHEA:53428"/>
        <dbReference type="Rhea" id="RHEA-COMP:10131"/>
        <dbReference type="Rhea" id="RHEA-COMP:10132"/>
        <dbReference type="Rhea" id="RHEA-COMP:13555"/>
        <dbReference type="Rhea" id="RHEA-COMP:13556"/>
        <dbReference type="ChEBI" id="CHEBI:29950"/>
        <dbReference type="ChEBI" id="CHEBI:82612"/>
        <dbReference type="ChEBI" id="CHEBI:137386"/>
        <dbReference type="ChEBI" id="CHEBI:137387"/>
        <dbReference type="EC" id="2.1.1.63"/>
    </reaction>
</comment>
<dbReference type="NCBIfam" id="TIGR00589">
    <property type="entry name" value="ogt"/>
    <property type="match status" value="1"/>
</dbReference>
<evidence type="ECO:0000256" key="6">
    <source>
        <dbReference type="ARBA" id="ARBA00022763"/>
    </source>
</evidence>
<keyword evidence="11" id="KW-1185">Reference proteome</keyword>
<dbReference type="OrthoDB" id="9802228at2"/>
<evidence type="ECO:0000256" key="2">
    <source>
        <dbReference type="ARBA" id="ARBA00008711"/>
    </source>
</evidence>
<evidence type="ECO:0000256" key="8">
    <source>
        <dbReference type="ARBA" id="ARBA00049348"/>
    </source>
</evidence>
<gene>
    <name evidence="10" type="ORF">ThidrDRAFT_2873</name>
</gene>
<dbReference type="PROSITE" id="PS00374">
    <property type="entry name" value="MGMT"/>
    <property type="match status" value="1"/>
</dbReference>
<evidence type="ECO:0000259" key="9">
    <source>
        <dbReference type="Pfam" id="PF01035"/>
    </source>
</evidence>
<dbReference type="EC" id="2.1.1.63" evidence="3"/>
<feature type="domain" description="Methylated-DNA-[protein]-cysteine S-methyltransferase DNA binding" evidence="9">
    <location>
        <begin position="73"/>
        <end position="154"/>
    </location>
</feature>
<dbReference type="STRING" id="765913.ThidrDRAFT_2873"/>
<dbReference type="EMBL" id="AFWT01000020">
    <property type="protein sequence ID" value="EGV30123.1"/>
    <property type="molecule type" value="Genomic_DNA"/>
</dbReference>
<keyword evidence="6" id="KW-0227">DNA damage</keyword>
<dbReference type="CDD" id="cd06445">
    <property type="entry name" value="ATase"/>
    <property type="match status" value="1"/>
</dbReference>
<evidence type="ECO:0000313" key="11">
    <source>
        <dbReference type="Proteomes" id="UP000004200"/>
    </source>
</evidence>
<dbReference type="PANTHER" id="PTHR10815">
    <property type="entry name" value="METHYLATED-DNA--PROTEIN-CYSTEINE METHYLTRANSFERASE"/>
    <property type="match status" value="1"/>
</dbReference>
<dbReference type="AlphaFoldDB" id="G2E3L0"/>
<comment type="similarity">
    <text evidence="2">Belongs to the MGMT family.</text>
</comment>
<keyword evidence="4 10" id="KW-0489">Methyltransferase</keyword>
<sequence>MPSSLFDTPLGPISVHWQGETLTGIDLEPLGLGPADSSPLASLPDWISRRLEAYFARPETRFDLPLALAGTPYQLRVWSVLRAIPVGETRTYGDLAHELGSAARAVGQACRANPCPIVVPCHRVVAKQGLGGFAGDTSGRRLEVKRWLLRHEGVAYV</sequence>
<dbReference type="SUPFAM" id="SSF46767">
    <property type="entry name" value="Methylated DNA-protein cysteine methyltransferase, C-terminal domain"/>
    <property type="match status" value="1"/>
</dbReference>
<evidence type="ECO:0000256" key="1">
    <source>
        <dbReference type="ARBA" id="ARBA00001286"/>
    </source>
</evidence>
<dbReference type="Proteomes" id="UP000004200">
    <property type="component" value="Unassembled WGS sequence"/>
</dbReference>
<name>G2E3L0_9GAMM</name>
<dbReference type="GO" id="GO:0003908">
    <property type="term" value="F:methylated-DNA-[protein]-cysteine S-methyltransferase activity"/>
    <property type="evidence" value="ECO:0007669"/>
    <property type="project" value="UniProtKB-EC"/>
</dbReference>
<dbReference type="RefSeq" id="WP_007041586.1">
    <property type="nucleotide sequence ID" value="NZ_AFWT01000020.1"/>
</dbReference>
<dbReference type="GO" id="GO:0006281">
    <property type="term" value="P:DNA repair"/>
    <property type="evidence" value="ECO:0007669"/>
    <property type="project" value="UniProtKB-KW"/>
</dbReference>
<dbReference type="InterPro" id="IPR036217">
    <property type="entry name" value="MethylDNA_cys_MeTrfase_DNAb"/>
</dbReference>
<evidence type="ECO:0000313" key="10">
    <source>
        <dbReference type="EMBL" id="EGV30123.1"/>
    </source>
</evidence>
<dbReference type="SUPFAM" id="SSF53155">
    <property type="entry name" value="Methylated DNA-protein cysteine methyltransferase domain"/>
    <property type="match status" value="1"/>
</dbReference>
<dbReference type="PANTHER" id="PTHR10815:SF13">
    <property type="entry name" value="METHYLATED-DNA--PROTEIN-CYSTEINE METHYLTRANSFERASE"/>
    <property type="match status" value="1"/>
</dbReference>
<dbReference type="Gene3D" id="3.30.160.70">
    <property type="entry name" value="Methylated DNA-protein cysteine methyltransferase domain"/>
    <property type="match status" value="1"/>
</dbReference>
<keyword evidence="7" id="KW-0234">DNA repair</keyword>
<dbReference type="InterPro" id="IPR036631">
    <property type="entry name" value="MGMT_N_sf"/>
</dbReference>
<dbReference type="InterPro" id="IPR036388">
    <property type="entry name" value="WH-like_DNA-bd_sf"/>
</dbReference>
<dbReference type="Gene3D" id="1.10.10.10">
    <property type="entry name" value="Winged helix-like DNA-binding domain superfamily/Winged helix DNA-binding domain"/>
    <property type="match status" value="1"/>
</dbReference>
<reference evidence="10 11" key="1">
    <citation type="submission" date="2011-06" db="EMBL/GenBank/DDBJ databases">
        <title>The draft genome of Thiorhodococcus drewsii AZ1.</title>
        <authorList>
            <consortium name="US DOE Joint Genome Institute (JGI-PGF)"/>
            <person name="Lucas S."/>
            <person name="Han J."/>
            <person name="Lapidus A."/>
            <person name="Cheng J.-F."/>
            <person name="Goodwin L."/>
            <person name="Pitluck S."/>
            <person name="Peters L."/>
            <person name="Land M.L."/>
            <person name="Hauser L."/>
            <person name="Vogl K."/>
            <person name="Liu Z."/>
            <person name="Imhoff J."/>
            <person name="Thiel V."/>
            <person name="Frigaard N.-U."/>
            <person name="Bryant D.A."/>
            <person name="Woyke T.J."/>
        </authorList>
    </citation>
    <scope>NUCLEOTIDE SEQUENCE [LARGE SCALE GENOMIC DNA]</scope>
    <source>
        <strain evidence="10 11">AZ1</strain>
    </source>
</reference>
<dbReference type="eggNOG" id="COG0350">
    <property type="taxonomic scope" value="Bacteria"/>
</dbReference>